<proteinExistence type="inferred from homology"/>
<evidence type="ECO:0008006" key="7">
    <source>
        <dbReference type="Google" id="ProtNLM"/>
    </source>
</evidence>
<evidence type="ECO:0000256" key="1">
    <source>
        <dbReference type="ARBA" id="ARBA00005179"/>
    </source>
</evidence>
<comment type="caution">
    <text evidence="5">The sequence shown here is derived from an EMBL/GenBank/DDBJ whole genome shotgun (WGS) entry which is preliminary data.</text>
</comment>
<dbReference type="InterPro" id="IPR029063">
    <property type="entry name" value="SAM-dependent_MTases_sf"/>
</dbReference>
<dbReference type="Proteomes" id="UP000235388">
    <property type="component" value="Unassembled WGS sequence"/>
</dbReference>
<evidence type="ECO:0000313" key="5">
    <source>
        <dbReference type="EMBL" id="PLW34201.1"/>
    </source>
</evidence>
<evidence type="ECO:0000313" key="6">
    <source>
        <dbReference type="Proteomes" id="UP000235388"/>
    </source>
</evidence>
<keyword evidence="2" id="KW-0808">Transferase</keyword>
<evidence type="ECO:0000256" key="4">
    <source>
        <dbReference type="ARBA" id="ARBA00038314"/>
    </source>
</evidence>
<name>A0A2N5U8Z5_9BASI</name>
<evidence type="ECO:0000256" key="3">
    <source>
        <dbReference type="ARBA" id="ARBA00022691"/>
    </source>
</evidence>
<protein>
    <recommendedName>
        <fullName evidence="7">Methyltransferase domain-containing protein</fullName>
    </recommendedName>
</protein>
<sequence length="329" mass="36993">MDQFGPALQHLPTISSKGFEVQYPLDDPLMSEQLNFFKAATMIPDPQKLKQHILSIRDECCKAFPFPCILCFYFLQGMIVRHPFYPTVREVIEQQSDAQKILVDIGAGLGTDLRQIISHGWNRDDVLGVDITKDWDSLGYKLFRDSERPIPNFLGDILSTDVLSPSIPIEALSGVIDLRSLKSLNPLKGRVNFLILNQVFHLFDESQQYTLAERCALLLSDEAGSTIFGMQMGGYRKGFESKVFVHSTEVILEEALAFNLWSEQGQGNGGVDFEITADKCTDDFESIRALLSAADQSKLKSHRVFTSALVGNLETPFLNLSHLYLSIHW</sequence>
<dbReference type="OrthoDB" id="2495203at2759"/>
<dbReference type="STRING" id="200324.A0A2N5U8Z5"/>
<dbReference type="EMBL" id="PGCJ01000282">
    <property type="protein sequence ID" value="PLW34201.1"/>
    <property type="molecule type" value="Genomic_DNA"/>
</dbReference>
<dbReference type="InterPro" id="IPR051654">
    <property type="entry name" value="Meroterpenoid_MTases"/>
</dbReference>
<dbReference type="GO" id="GO:0016740">
    <property type="term" value="F:transferase activity"/>
    <property type="evidence" value="ECO:0007669"/>
    <property type="project" value="UniProtKB-KW"/>
</dbReference>
<keyword evidence="3" id="KW-0949">S-adenosyl-L-methionine</keyword>
<evidence type="ECO:0000256" key="2">
    <source>
        <dbReference type="ARBA" id="ARBA00022679"/>
    </source>
</evidence>
<comment type="similarity">
    <text evidence="4">Belongs to the class I-like SAM-binding methyltransferase superfamily.</text>
</comment>
<gene>
    <name evidence="5" type="ORF">PCANC_21576</name>
</gene>
<dbReference type="SUPFAM" id="SSF53335">
    <property type="entry name" value="S-adenosyl-L-methionine-dependent methyltransferases"/>
    <property type="match status" value="1"/>
</dbReference>
<dbReference type="PANTHER" id="PTHR35897:SF1">
    <property type="entry name" value="METHYLTRANSFERASE AUSD"/>
    <property type="match status" value="1"/>
</dbReference>
<dbReference type="Gene3D" id="3.40.50.150">
    <property type="entry name" value="Vaccinia Virus protein VP39"/>
    <property type="match status" value="1"/>
</dbReference>
<accession>A0A2N5U8Z5</accession>
<organism evidence="5 6">
    <name type="scientific">Puccinia coronata f. sp. avenae</name>
    <dbReference type="NCBI Taxonomy" id="200324"/>
    <lineage>
        <taxon>Eukaryota</taxon>
        <taxon>Fungi</taxon>
        <taxon>Dikarya</taxon>
        <taxon>Basidiomycota</taxon>
        <taxon>Pucciniomycotina</taxon>
        <taxon>Pucciniomycetes</taxon>
        <taxon>Pucciniales</taxon>
        <taxon>Pucciniaceae</taxon>
        <taxon>Puccinia</taxon>
    </lineage>
</organism>
<comment type="pathway">
    <text evidence="1">Secondary metabolite biosynthesis.</text>
</comment>
<reference evidence="5 6" key="1">
    <citation type="submission" date="2017-11" db="EMBL/GenBank/DDBJ databases">
        <title>De novo assembly and phasing of dikaryotic genomes from two isolates of Puccinia coronata f. sp. avenae, the causal agent of oat crown rust.</title>
        <authorList>
            <person name="Miller M.E."/>
            <person name="Zhang Y."/>
            <person name="Omidvar V."/>
            <person name="Sperschneider J."/>
            <person name="Schwessinger B."/>
            <person name="Raley C."/>
            <person name="Palmer J.M."/>
            <person name="Garnica D."/>
            <person name="Upadhyaya N."/>
            <person name="Rathjen J."/>
            <person name="Taylor J.M."/>
            <person name="Park R.F."/>
            <person name="Dodds P.N."/>
            <person name="Hirsch C.D."/>
            <person name="Kianian S.F."/>
            <person name="Figueroa M."/>
        </authorList>
    </citation>
    <scope>NUCLEOTIDE SEQUENCE [LARGE SCALE GENOMIC DNA]</scope>
    <source>
        <strain evidence="5">12NC29</strain>
    </source>
</reference>
<dbReference type="AlphaFoldDB" id="A0A2N5U8Z5"/>
<dbReference type="PANTHER" id="PTHR35897">
    <property type="entry name" value="METHYLTRANSFERASE AUSD"/>
    <property type="match status" value="1"/>
</dbReference>
<keyword evidence="6" id="KW-1185">Reference proteome</keyword>